<dbReference type="SMART" id="SM00388">
    <property type="entry name" value="HisKA"/>
    <property type="match status" value="1"/>
</dbReference>
<evidence type="ECO:0000256" key="1">
    <source>
        <dbReference type="ARBA" id="ARBA00000085"/>
    </source>
</evidence>
<evidence type="ECO:0000256" key="4">
    <source>
        <dbReference type="ARBA" id="ARBA00022553"/>
    </source>
</evidence>
<dbReference type="PANTHER" id="PTHR45436:SF5">
    <property type="entry name" value="SENSOR HISTIDINE KINASE TRCS"/>
    <property type="match status" value="1"/>
</dbReference>
<gene>
    <name evidence="13" type="ORF">ABJI51_33000</name>
</gene>
<keyword evidence="6 11" id="KW-0812">Transmembrane</keyword>
<evidence type="ECO:0000313" key="14">
    <source>
        <dbReference type="Proteomes" id="UP001440984"/>
    </source>
</evidence>
<feature type="transmembrane region" description="Helical" evidence="11">
    <location>
        <begin position="141"/>
        <end position="164"/>
    </location>
</feature>
<dbReference type="RefSeq" id="WP_348954973.1">
    <property type="nucleotide sequence ID" value="NZ_JBDZYD010000013.1"/>
</dbReference>
<organism evidence="13 14">
    <name type="scientific">Amycolatopsis melonis</name>
    <dbReference type="NCBI Taxonomy" id="3156488"/>
    <lineage>
        <taxon>Bacteria</taxon>
        <taxon>Bacillati</taxon>
        <taxon>Actinomycetota</taxon>
        <taxon>Actinomycetes</taxon>
        <taxon>Pseudonocardiales</taxon>
        <taxon>Pseudonocardiaceae</taxon>
        <taxon>Amycolatopsis</taxon>
    </lineage>
</organism>
<reference evidence="13 14" key="1">
    <citation type="submission" date="2024-05" db="EMBL/GenBank/DDBJ databases">
        <authorList>
            <person name="Zhao H."/>
            <person name="Xu Y."/>
            <person name="Lin S."/>
            <person name="Spain J.C."/>
            <person name="Zhou N.-Y."/>
        </authorList>
    </citation>
    <scope>NUCLEOTIDE SEQUENCE [LARGE SCALE GENOMIC DNA]</scope>
    <source>
        <strain evidence="13 14">NEAU-NG30</strain>
    </source>
</reference>
<name>A0ABV0LNQ7_9PSEU</name>
<dbReference type="EC" id="2.7.13.3" evidence="3"/>
<dbReference type="InterPro" id="IPR005467">
    <property type="entry name" value="His_kinase_dom"/>
</dbReference>
<dbReference type="Gene3D" id="3.30.565.10">
    <property type="entry name" value="Histidine kinase-like ATPase, C-terminal domain"/>
    <property type="match status" value="1"/>
</dbReference>
<dbReference type="InterPro" id="IPR004358">
    <property type="entry name" value="Sig_transdc_His_kin-like_C"/>
</dbReference>
<dbReference type="CDD" id="cd00075">
    <property type="entry name" value="HATPase"/>
    <property type="match status" value="1"/>
</dbReference>
<keyword evidence="14" id="KW-1185">Reference proteome</keyword>
<evidence type="ECO:0000313" key="13">
    <source>
        <dbReference type="EMBL" id="MEQ0563924.1"/>
    </source>
</evidence>
<dbReference type="CDD" id="cd00082">
    <property type="entry name" value="HisKA"/>
    <property type="match status" value="1"/>
</dbReference>
<dbReference type="InterPro" id="IPR003661">
    <property type="entry name" value="HisK_dim/P_dom"/>
</dbReference>
<evidence type="ECO:0000256" key="11">
    <source>
        <dbReference type="SAM" id="Phobius"/>
    </source>
</evidence>
<evidence type="ECO:0000256" key="9">
    <source>
        <dbReference type="ARBA" id="ARBA00023012"/>
    </source>
</evidence>
<dbReference type="Pfam" id="PF02518">
    <property type="entry name" value="HATPase_c"/>
    <property type="match status" value="1"/>
</dbReference>
<dbReference type="SUPFAM" id="SSF47384">
    <property type="entry name" value="Homodimeric domain of signal transducing histidine kinase"/>
    <property type="match status" value="1"/>
</dbReference>
<keyword evidence="5" id="KW-0808">Transferase</keyword>
<keyword evidence="9" id="KW-0902">Two-component regulatory system</keyword>
<evidence type="ECO:0000256" key="3">
    <source>
        <dbReference type="ARBA" id="ARBA00012438"/>
    </source>
</evidence>
<dbReference type="InterPro" id="IPR050428">
    <property type="entry name" value="TCS_sensor_his_kinase"/>
</dbReference>
<keyword evidence="8 11" id="KW-1133">Transmembrane helix</keyword>
<dbReference type="SUPFAM" id="SSF55874">
    <property type="entry name" value="ATPase domain of HSP90 chaperone/DNA topoisomerase II/histidine kinase"/>
    <property type="match status" value="1"/>
</dbReference>
<dbReference type="InterPro" id="IPR036890">
    <property type="entry name" value="HATPase_C_sf"/>
</dbReference>
<evidence type="ECO:0000256" key="10">
    <source>
        <dbReference type="ARBA" id="ARBA00023136"/>
    </source>
</evidence>
<feature type="transmembrane region" description="Helical" evidence="11">
    <location>
        <begin position="15"/>
        <end position="40"/>
    </location>
</feature>
<evidence type="ECO:0000256" key="7">
    <source>
        <dbReference type="ARBA" id="ARBA00022777"/>
    </source>
</evidence>
<dbReference type="PANTHER" id="PTHR45436">
    <property type="entry name" value="SENSOR HISTIDINE KINASE YKOH"/>
    <property type="match status" value="1"/>
</dbReference>
<evidence type="ECO:0000256" key="2">
    <source>
        <dbReference type="ARBA" id="ARBA00004236"/>
    </source>
</evidence>
<dbReference type="EMBL" id="JBDZYD010000013">
    <property type="protein sequence ID" value="MEQ0563924.1"/>
    <property type="molecule type" value="Genomic_DNA"/>
</dbReference>
<dbReference type="Gene3D" id="1.10.287.130">
    <property type="match status" value="1"/>
</dbReference>
<comment type="subcellular location">
    <subcellularLocation>
        <location evidence="2">Cell membrane</location>
    </subcellularLocation>
</comment>
<dbReference type="PROSITE" id="PS50109">
    <property type="entry name" value="HIS_KIN"/>
    <property type="match status" value="1"/>
</dbReference>
<evidence type="ECO:0000256" key="6">
    <source>
        <dbReference type="ARBA" id="ARBA00022692"/>
    </source>
</evidence>
<evidence type="ECO:0000256" key="8">
    <source>
        <dbReference type="ARBA" id="ARBA00022989"/>
    </source>
</evidence>
<accession>A0ABV0LNQ7</accession>
<dbReference type="InterPro" id="IPR036097">
    <property type="entry name" value="HisK_dim/P_sf"/>
</dbReference>
<dbReference type="PRINTS" id="PR00344">
    <property type="entry name" value="BCTRLSENSOR"/>
</dbReference>
<dbReference type="InterPro" id="IPR003594">
    <property type="entry name" value="HATPase_dom"/>
</dbReference>
<comment type="caution">
    <text evidence="13">The sequence shown here is derived from an EMBL/GenBank/DDBJ whole genome shotgun (WGS) entry which is preliminary data.</text>
</comment>
<evidence type="ECO:0000256" key="5">
    <source>
        <dbReference type="ARBA" id="ARBA00022679"/>
    </source>
</evidence>
<evidence type="ECO:0000259" key="12">
    <source>
        <dbReference type="PROSITE" id="PS50109"/>
    </source>
</evidence>
<protein>
    <recommendedName>
        <fullName evidence="3">histidine kinase</fullName>
        <ecNumber evidence="3">2.7.13.3</ecNumber>
    </recommendedName>
</protein>
<keyword evidence="4" id="KW-0597">Phosphoprotein</keyword>
<sequence length="396" mass="42058">MNPGPEDRALRRARWAITAQIAVVVSLLVAVAGAIAYGTLLSRQHAEADRALARTIQLGTGATPPGCVWLFTPFAHAPAGPPPSGMPLPSLAAAVPSPGDVHTERQPIGGMTYTIRVENRGGVVSQAFFEERYQIQDRSSLLFGLGVAEVLALLASVGCGRLLACRAIRPLADALRRQRTFVADASHELRAPLTRLHTRAQLLARRATGRDAEDLAHLVRGTRELGEVVEDLLLSAQACERPSLEPVELGLLAEEAVAAEAVRAGQGQVRLAVTRERRPYVVQGVPTALRRVLSALLDNALGHTPPGGSIEVCLGLPDDRHVELRIRDTGVGFPAADAERIFERFARGSEGDGRRFGLGLALVREVVTGHGGTIAAAARPGAGATFTLRLLRADPT</sequence>
<keyword evidence="10 11" id="KW-0472">Membrane</keyword>
<feature type="domain" description="Histidine kinase" evidence="12">
    <location>
        <begin position="184"/>
        <end position="394"/>
    </location>
</feature>
<keyword evidence="7 13" id="KW-0418">Kinase</keyword>
<dbReference type="Pfam" id="PF00512">
    <property type="entry name" value="HisKA"/>
    <property type="match status" value="1"/>
</dbReference>
<proteinExistence type="predicted"/>
<dbReference type="GO" id="GO:0016301">
    <property type="term" value="F:kinase activity"/>
    <property type="evidence" value="ECO:0007669"/>
    <property type="project" value="UniProtKB-KW"/>
</dbReference>
<dbReference type="SMART" id="SM00387">
    <property type="entry name" value="HATPase_c"/>
    <property type="match status" value="1"/>
</dbReference>
<dbReference type="Proteomes" id="UP001440984">
    <property type="component" value="Unassembled WGS sequence"/>
</dbReference>
<comment type="catalytic activity">
    <reaction evidence="1">
        <text>ATP + protein L-histidine = ADP + protein N-phospho-L-histidine.</text>
        <dbReference type="EC" id="2.7.13.3"/>
    </reaction>
</comment>